<keyword evidence="7" id="KW-0548">Nucleotidyltransferase</keyword>
<evidence type="ECO:0000256" key="2">
    <source>
        <dbReference type="ARBA" id="ARBA00012494"/>
    </source>
</evidence>
<accession>A0A0B5KR88</accession>
<keyword evidence="6" id="KW-0949">S-adenosyl-L-methionine</keyword>
<dbReference type="Pfam" id="PF00946">
    <property type="entry name" value="Mononeg_RNA_pol"/>
    <property type="match status" value="1"/>
</dbReference>
<dbReference type="Proteomes" id="UP000204131">
    <property type="component" value="Segment"/>
</dbReference>
<comment type="catalytic activity">
    <reaction evidence="18">
        <text>a 5'-end (5'-triphosphoguanosine)-adenylyl-adenylyl-cytidylyl-adenosine in mRNA + S-adenosyl-L-methionine = a 5'-end (5'-triphosphoguanosine)-(2'-O-methyladenylyl)-adenylyl-cytidylyl-adenosine in mRNA + S-adenosyl-L-homocysteine + H(+)</text>
        <dbReference type="Rhea" id="RHEA:65380"/>
        <dbReference type="Rhea" id="RHEA-COMP:16797"/>
        <dbReference type="Rhea" id="RHEA-COMP:16801"/>
        <dbReference type="ChEBI" id="CHEBI:15378"/>
        <dbReference type="ChEBI" id="CHEBI:57856"/>
        <dbReference type="ChEBI" id="CHEBI:59789"/>
        <dbReference type="ChEBI" id="CHEBI:156482"/>
        <dbReference type="ChEBI" id="CHEBI:156484"/>
    </reaction>
</comment>
<evidence type="ECO:0000256" key="12">
    <source>
        <dbReference type="ARBA" id="ARBA00023042"/>
    </source>
</evidence>
<reference evidence="22 24" key="2">
    <citation type="journal article" date="2015" name="Elife">
        <title>Unprecedented genomic diversity of RNA viruses in arthropods reveals the ancestry of negative-sense RNA viruses.</title>
        <authorList>
            <person name="Li C.X."/>
            <person name="Shi M."/>
            <person name="Tian J.H."/>
            <person name="Lin X.D."/>
            <person name="Kang Y.J."/>
            <person name="Chen L.J."/>
            <person name="Qin X.C."/>
            <person name="Xu J."/>
            <person name="Holmes E.C."/>
            <person name="Zhang Y.Z."/>
        </authorList>
    </citation>
    <scope>NUCLEOTIDE SEQUENCE [LARGE SCALE GENOMIC DNA]</scope>
    <source>
        <strain evidence="22 24">BL199</strain>
    </source>
</reference>
<keyword evidence="4" id="KW-0507">mRNA processing</keyword>
<evidence type="ECO:0000256" key="5">
    <source>
        <dbReference type="ARBA" id="ARBA00022679"/>
    </source>
</evidence>
<proteinExistence type="predicted"/>
<dbReference type="InterPro" id="IPR014023">
    <property type="entry name" value="Mononeg_RNA_pol_cat"/>
</dbReference>
<feature type="domain" description="RdRp catalytic" evidence="21">
    <location>
        <begin position="586"/>
        <end position="749"/>
    </location>
</feature>
<dbReference type="EMBL" id="MH688555">
    <property type="protein sequence ID" value="QBQ65118.1"/>
    <property type="molecule type" value="Viral_cRNA"/>
</dbReference>
<evidence type="ECO:0000256" key="7">
    <source>
        <dbReference type="ARBA" id="ARBA00022695"/>
    </source>
</evidence>
<dbReference type="RefSeq" id="YP_009177701.1">
    <property type="nucleotide sequence ID" value="NC_028259.1"/>
</dbReference>
<comment type="catalytic activity">
    <reaction evidence="20">
        <text>GTP + H2O = GDP + phosphate + H(+)</text>
        <dbReference type="Rhea" id="RHEA:19669"/>
        <dbReference type="ChEBI" id="CHEBI:15377"/>
        <dbReference type="ChEBI" id="CHEBI:15378"/>
        <dbReference type="ChEBI" id="CHEBI:37565"/>
        <dbReference type="ChEBI" id="CHEBI:43474"/>
        <dbReference type="ChEBI" id="CHEBI:58189"/>
    </reaction>
</comment>
<keyword evidence="13" id="KW-0511">Multifunctional enzyme</keyword>
<evidence type="ECO:0000256" key="16">
    <source>
        <dbReference type="ARBA" id="ARBA00030436"/>
    </source>
</evidence>
<evidence type="ECO:0000256" key="10">
    <source>
        <dbReference type="ARBA" id="ARBA00022844"/>
    </source>
</evidence>
<evidence type="ECO:0000256" key="18">
    <source>
        <dbReference type="ARBA" id="ARBA00047332"/>
    </source>
</evidence>
<keyword evidence="3" id="KW-0696">RNA-directed RNA polymerase</keyword>
<evidence type="ECO:0000313" key="22">
    <source>
        <dbReference type="EMBL" id="AJG39041.1"/>
    </source>
</evidence>
<keyword evidence="10" id="KW-0946">Virion</keyword>
<evidence type="ECO:0000256" key="6">
    <source>
        <dbReference type="ARBA" id="ARBA00022691"/>
    </source>
</evidence>
<keyword evidence="5" id="KW-0808">Transferase</keyword>
<dbReference type="EMBL" id="KM817593">
    <property type="protein sequence ID" value="AJG39041.1"/>
    <property type="molecule type" value="Viral_cRNA"/>
</dbReference>
<evidence type="ECO:0000256" key="19">
    <source>
        <dbReference type="ARBA" id="ARBA00047370"/>
    </source>
</evidence>
<dbReference type="GO" id="GO:0005524">
    <property type="term" value="F:ATP binding"/>
    <property type="evidence" value="ECO:0007669"/>
    <property type="project" value="UniProtKB-KW"/>
</dbReference>
<evidence type="ECO:0000256" key="17">
    <source>
        <dbReference type="ARBA" id="ARBA00031012"/>
    </source>
</evidence>
<dbReference type="GO" id="GO:0004482">
    <property type="term" value="F:mRNA 5'-cap (guanine-N7-)-methyltransferase activity"/>
    <property type="evidence" value="ECO:0007669"/>
    <property type="project" value="InterPro"/>
</dbReference>
<dbReference type="EC" id="2.7.7.48" evidence="2"/>
<keyword evidence="8" id="KW-0547">Nucleotide-binding</keyword>
<comment type="catalytic activity">
    <reaction evidence="15">
        <text>a 5'-end (5'-triphosphoguanosine)-(2'-O-methyladenylyl)-adenylyl-cytidylyl-adenosine in mRNA + S-adenosyl-L-methionine = a 5'-end (N(7)-methyl 5'-triphosphoguanosine)-(2'-O-methyladenylyl)-adenylyl-cytidylyl-adenosine in mRNA + S-adenosyl-L-homocysteine</text>
        <dbReference type="Rhea" id="RHEA:65440"/>
        <dbReference type="Rhea" id="RHEA-COMP:16798"/>
        <dbReference type="Rhea" id="RHEA-COMP:16801"/>
        <dbReference type="ChEBI" id="CHEBI:57856"/>
        <dbReference type="ChEBI" id="CHEBI:59789"/>
        <dbReference type="ChEBI" id="CHEBI:156482"/>
        <dbReference type="ChEBI" id="CHEBI:156483"/>
    </reaction>
</comment>
<protein>
    <recommendedName>
        <fullName evidence="2">RNA-directed RNA polymerase</fullName>
        <ecNumber evidence="2">2.7.7.48</ecNumber>
    </recommendedName>
    <alternativeName>
        <fullName evidence="17">Replicase</fullName>
    </alternativeName>
    <alternativeName>
        <fullName evidence="16">Transcriptase</fullName>
    </alternativeName>
</protein>
<evidence type="ECO:0000256" key="3">
    <source>
        <dbReference type="ARBA" id="ARBA00022484"/>
    </source>
</evidence>
<reference evidence="22" key="1">
    <citation type="submission" date="2014-09" db="EMBL/GenBank/DDBJ databases">
        <authorList>
            <person name="Li C.-X."/>
            <person name="Shi M."/>
            <person name="Tian J.-H."/>
            <person name="Lin X.-D."/>
            <person name="Kang Y.-J."/>
            <person name="Qin X.-C."/>
            <person name="Chen L.-J."/>
            <person name="Xu J."/>
            <person name="Holmes E.C."/>
        </authorList>
    </citation>
    <scope>NUCLEOTIDE SEQUENCE</scope>
    <source>
        <strain evidence="22">BL199</strain>
    </source>
</reference>
<sequence length="2155" mass="245116">MGSQRLVPFSPSDLVFERKFDVALRKSHGESFFRRYGADELSRDDKLLLAAVSLHKRSFSPTDRWRINVNIFPDLLVSLLDSRVPDKSGPLLSKVSRLAGRITEIQIGWAYRNTEPGLRPSGIQYSKTVIRALGQSELIQNLFHFKQELDMLVSGLPRASERRKQGETPDQHLDRLAQNCFWECKWLDMRVCWAQYSCVVWHNHTTYYLPRQYLLLIHNKVCDILSVLVYAGACPTEIYGTRLLSVTERFLRIWMMMAQRYDQKFFHISKVLEGLCIGETLVEIEGSGNAEFLDTIADGLLTDVGFCYHGSQLQLLFQEVSIPVRHELACLSKVMGHPFCDVERGAIALEAKVNAEKLIDLDAVLQCVRYAKLDFIRKFLMREKTWPLIEMDVDAPRTLKMACLLNHDPKSPAHQHKYGNFHVEMMDFITILPNMKFDWLENFIPYIKDKTITLGKSAVLARYINKMQADGGDWKQTRLLLYYLLQPESKTDHLWYLSAYIGGDWEQVANYLVIRIVPKEKEHKVEPRGFGCKTYEDRARGIVQEENVAMFLDRYSDEHVMTLNEVRVAKKLLGFRNLGAAYSGYGVLIMSVDSKSWNNQFRSATVAPVAGAVLDRVFGVELFSKTHTAYEKATVYVPDADRVIYWSGQDGGVEGLNQDTWVFVYIHQIKVCMEGLPYPYFILCKGDDLRIAMMIPPEVLKTTSLDKIKRDSISHIAERGAAFGHVIKVEDSYVSENYFAYSKDAYVAGVEQPQSYRKVQKCYGANNAFLTTLDDYIASAFSNAHSTAKACPSPIPCYYVASWWSLESILKHPRYMKEAEESLVALMMIPNMMGGFPIIFLHNFFVRAESDLLPPFLDLLAFCKEYYPVVGKVLDNAMHQRLASPETCLVGLMVDPYSLPIVKPRPASTVLRRAVTDMVRKKTRNMEVKELFDIAHEGFELEFVDAMASANVYNAKLMSALYQCTPEGVVRTLIRKFETGRSIYDALVLQSGPGYAYRVLRQCMRADIQLHRYRINMIRGRLSRTVSLLDDYAVGTECPYRIAADLRKVTWGKPIEGITQPPLQHQISVGTIGYFGASDVAAYNHFEVLFEPPASPEAPLFTKGAYQPFVGETTGKGLAPPEANIESHNMISANVRTLLDLIQWLPMTGEFQGQLVTSNLTRVAEHLLQAYTETDIRKLSPFYSRALTHRMTQHHVRVNNFRASIVPNTLLNLYTRASGTYNAHVNIKLSVDKYRINYLHVYTHMVSMWAGLLWTGQPLKKRVDRLWGVTVPDCPCMEPMTETPMVLARTSLPPIMLTQVTRLGEAAVREISEEVAKFDPSQYYVADDAEDHISLEEAQMALIQSHVNSIWARRVQLRNLYTSHHLTERGAAALSQFAGITTTPMQELVDLHHVPPDLIVRDVAFMVFTEILKRFRVFKIRSMSTYLGMIPGEELPWTSFLQSMDECGLFYSLQQTMHKLVPTLYDTIQDRPRSASALFGAACYELVINGMTSPRIAYLSYGRNPGISSDILYRIRGARLYAVRQRYNPLFRSLDSLTPRLRADILATYAAGLTCVDDITFDLESFTPDHLRQTIPLFEFSEDFEDDFPSQVAINEDTHLPEWQWTKYAEMAAGMYGLPNSDVCALLEDLCMSGDLEYRRSQFLDEMLNPTVEIYRTDLVACANRVREEQTGSYHLGPTAAVVSESTMPTIDARKHRSLYIAPFDVHEASTISPTGYTWSIEPDPEFKGTIFNRRWTLRPIGSGNISMSKAYTVLCTIGLHVLPDNINCACLGDGYGGYSAVVCSITKGSRVLFNTKPNRQGGTAMPVYAIQVAELQQNQIEYSDIELGHYDLAEPTTYHVFEKHTKALNLVTMDAEILPRLCQVRHDMLHYVCRFFVRNGLPGSVLILKVYSDEAPIWLGIVGWLRPRCRYMCVLRCDASALDGEFFLISQLDKPDDVPYESAPRWPPSTTTHKIHNFCHVRYNAAIHDDEGGCNDLGLSPGYAPHWLDIATKLPLYGWSKLQEVTRVVMPLPCKFRKDQAVPEWAGFIRQVLRGVICDVRDELDGILQKDSEKFAYDTLTHVLHIVHRLATIEGFLLIVTLVQKGEISVTAKHCNDGYRKFIHSIAQRVDLRANMAEHPQGAFEYKGETIHPFKHWKVGMRWGVQAMTISRRL</sequence>
<evidence type="ECO:0000256" key="13">
    <source>
        <dbReference type="ARBA" id="ARBA00023268"/>
    </source>
</evidence>
<reference evidence="23" key="3">
    <citation type="submission" date="2018-07" db="EMBL/GenBank/DDBJ databases">
        <title>Viromes of Hyalomma asiaticum, Hyalomma detritum and Dermacentor nuttalli ticks from Xinjiang Uygur Autonomous Region, China.</title>
        <authorList>
            <person name="Shen S."/>
            <person name="Moming A."/>
            <person name="Luo T."/>
            <person name="Chang C."/>
            <person name="Fang Y."/>
            <person name="Wang J."/>
            <person name="Kou C."/>
            <person name="Wang C."/>
            <person name="Su Z."/>
            <person name="Zhang Y."/>
            <person name="Tang S."/>
            <person name="Wu Q."/>
            <person name="Duan X."/>
            <person name="Zhu L."/>
            <person name="Liu X."/>
            <person name="An R."/>
            <person name="Shi J."/>
            <person name="Yang J."/>
            <person name="Zhang Z."/>
            <person name="Liang J."/>
            <person name="Guo R."/>
            <person name="Wang H."/>
            <person name="Zhang Y."/>
            <person name="Sun S."/>
            <person name="Hu Z."/>
            <person name="Deng F."/>
        </authorList>
    </citation>
    <scope>NUCLEOTIDE SEQUENCE</scope>
    <source>
        <strain evidence="23">17-L2</strain>
    </source>
</reference>
<evidence type="ECO:0000256" key="9">
    <source>
        <dbReference type="ARBA" id="ARBA00022840"/>
    </source>
</evidence>
<dbReference type="InterPro" id="IPR026890">
    <property type="entry name" value="Mononeg_mRNAcap"/>
</dbReference>
<comment type="catalytic activity">
    <reaction evidence="14">
        <text>a 5'-end triphospho-adenylyl-adenylyl-cytidylyl-adenosine in mRNA + GDP + H(+) = a 5'-end (5'-triphosphoguanosine)-adenylyl-adenylyl-cytidylyl-adenosine in mRNA + diphosphate</text>
        <dbReference type="Rhea" id="RHEA:65436"/>
        <dbReference type="Rhea" id="RHEA-COMP:16797"/>
        <dbReference type="Rhea" id="RHEA-COMP:16799"/>
        <dbReference type="ChEBI" id="CHEBI:15378"/>
        <dbReference type="ChEBI" id="CHEBI:33019"/>
        <dbReference type="ChEBI" id="CHEBI:58189"/>
        <dbReference type="ChEBI" id="CHEBI:156484"/>
        <dbReference type="ChEBI" id="CHEBI:156503"/>
        <dbReference type="EC" id="2.7.7.88"/>
    </reaction>
</comment>
<dbReference type="KEGG" id="vg:26131626"/>
<dbReference type="GO" id="GO:0003968">
    <property type="term" value="F:RNA-directed RNA polymerase activity"/>
    <property type="evidence" value="ECO:0007669"/>
    <property type="project" value="UniProtKB-KW"/>
</dbReference>
<evidence type="ECO:0000256" key="14">
    <source>
        <dbReference type="ARBA" id="ARBA00024494"/>
    </source>
</evidence>
<comment type="subcellular location">
    <subcellularLocation>
        <location evidence="1">Virion</location>
    </subcellularLocation>
</comment>
<dbReference type="GeneID" id="26131626"/>
<name>A0A0B5KR88_9VIRU</name>
<evidence type="ECO:0000256" key="11">
    <source>
        <dbReference type="ARBA" id="ARBA00022953"/>
    </source>
</evidence>
<dbReference type="GO" id="GO:0044423">
    <property type="term" value="C:virion component"/>
    <property type="evidence" value="ECO:0007669"/>
    <property type="project" value="UniProtKB-KW"/>
</dbReference>
<comment type="catalytic activity">
    <reaction evidence="19">
        <text>a 5'-end (5'-triphosphoguanosine)-adenylyl-adenylyl-cytidylyl-adenosine in mRNA + 2 S-adenosyl-L-methionine = a 5'-end (N(7)-methyl 5'-triphosphoguanosine)-(2'-O-methyladenylyl)-adenylyl-cytidylyl-adenosine in mRNA + 2 S-adenosyl-L-homocysteine + H(+)</text>
        <dbReference type="Rhea" id="RHEA:65376"/>
        <dbReference type="Rhea" id="RHEA-COMP:16797"/>
        <dbReference type="Rhea" id="RHEA-COMP:16798"/>
        <dbReference type="ChEBI" id="CHEBI:15378"/>
        <dbReference type="ChEBI" id="CHEBI:57856"/>
        <dbReference type="ChEBI" id="CHEBI:59789"/>
        <dbReference type="ChEBI" id="CHEBI:156483"/>
        <dbReference type="ChEBI" id="CHEBI:156484"/>
        <dbReference type="EC" id="2.1.1.375"/>
    </reaction>
</comment>
<evidence type="ECO:0000313" key="23">
    <source>
        <dbReference type="EMBL" id="QBQ65118.1"/>
    </source>
</evidence>
<gene>
    <name evidence="22" type="primary">L</name>
</gene>
<evidence type="ECO:0000256" key="8">
    <source>
        <dbReference type="ARBA" id="ARBA00022741"/>
    </source>
</evidence>
<evidence type="ECO:0000256" key="15">
    <source>
        <dbReference type="ARBA" id="ARBA00024499"/>
    </source>
</evidence>
<keyword evidence="11" id="KW-0693">Viral RNA replication</keyword>
<evidence type="ECO:0000256" key="4">
    <source>
        <dbReference type="ARBA" id="ARBA00022664"/>
    </source>
</evidence>
<evidence type="ECO:0000259" key="21">
    <source>
        <dbReference type="PROSITE" id="PS50526"/>
    </source>
</evidence>
<organism evidence="22 24">
    <name type="scientific">Bole Tick Virus 3</name>
    <dbReference type="NCBI Taxonomy" id="1608042"/>
    <lineage>
        <taxon>Viruses</taxon>
        <taxon>Riboviria</taxon>
        <taxon>Orthornavirae</taxon>
        <taxon>Negarnaviricota</taxon>
        <taxon>Haploviricotina</taxon>
        <taxon>Monjiviricetes</taxon>
        <taxon>Jingchuvirales</taxon>
        <taxon>Chuviridae</taxon>
        <taxon>Mivirus</taxon>
        <taxon>Mivirus boleense</taxon>
    </lineage>
</organism>
<keyword evidence="24" id="KW-1185">Reference proteome</keyword>
<keyword evidence="12" id="KW-0506">mRNA capping</keyword>
<evidence type="ECO:0000256" key="20">
    <source>
        <dbReference type="ARBA" id="ARBA00048548"/>
    </source>
</evidence>
<evidence type="ECO:0000313" key="24">
    <source>
        <dbReference type="Proteomes" id="UP000204131"/>
    </source>
</evidence>
<keyword evidence="9" id="KW-0067">ATP-binding</keyword>
<evidence type="ECO:0000256" key="1">
    <source>
        <dbReference type="ARBA" id="ARBA00004328"/>
    </source>
</evidence>
<dbReference type="Pfam" id="PF14318">
    <property type="entry name" value="Mononeg_mRNAcap"/>
    <property type="match status" value="1"/>
</dbReference>
<dbReference type="PROSITE" id="PS50526">
    <property type="entry name" value="RDRP_SSRNA_NEG_NONSEG"/>
    <property type="match status" value="1"/>
</dbReference>